<name>A0ABW0U929_9BACI</name>
<evidence type="ECO:0000259" key="1">
    <source>
        <dbReference type="PROSITE" id="PS50887"/>
    </source>
</evidence>
<dbReference type="NCBIfam" id="TIGR00254">
    <property type="entry name" value="GGDEF"/>
    <property type="match status" value="1"/>
</dbReference>
<evidence type="ECO:0000313" key="3">
    <source>
        <dbReference type="Proteomes" id="UP001596143"/>
    </source>
</evidence>
<keyword evidence="2" id="KW-0548">Nucleotidyltransferase</keyword>
<proteinExistence type="predicted"/>
<keyword evidence="3" id="KW-1185">Reference proteome</keyword>
<dbReference type="PANTHER" id="PTHR45138">
    <property type="entry name" value="REGULATORY COMPONENTS OF SENSORY TRANSDUCTION SYSTEM"/>
    <property type="match status" value="1"/>
</dbReference>
<dbReference type="RefSeq" id="WP_270897193.1">
    <property type="nucleotide sequence ID" value="NZ_JBHSPF010000059.1"/>
</dbReference>
<evidence type="ECO:0000313" key="2">
    <source>
        <dbReference type="EMBL" id="MFC5629468.1"/>
    </source>
</evidence>
<dbReference type="CDD" id="cd01949">
    <property type="entry name" value="GGDEF"/>
    <property type="match status" value="1"/>
</dbReference>
<sequence>MRGINHAVNHLWENLFPEEKELQALFTCAIFYVSRGKERVRWTTFSVGSKEQTVELEEKGFRLEKTFTLWNGTPCVIGGCVPKEDTQKDRLITFLTAIFPAVSYYFSFPNEGNTNKYTDLLMEVTKKFHVSMRAGTVLKKMIDALKEVYPTSEVMLYLAQEWDVQKDLPEVPITYGMALENEKVQEVYLTARIHVENSRKGWSILYIPLRGQQGVYGVLQLSLPHHHVYHPIAEDFIKTLADMGGKALENRELYKSSRTLVKDLQLINETSHMLNSKLKVEETARNLEHQIKKFIPYGKTIFLMLDEDNNIRPLTDNFYENKELQDLAATVFNQFHQKTEAFIFSDIKASPCFQMEDYQSIMAVPMMQSREIIGTVIVLGEEKEAFTFHQFRLLQSLIEHSTLAFINASLQEKLELMVITDQLTQLYSRHYLDEKIRDSLQKDIQGTFLLLDIDNFKQVNDTHGHQVGDEILIQVANIIRSNIRSGDVAARWGGEELAVYLPRADLHAGKKVAWRIVENIARETNPPVTISGGVTTWKHGDHVSVDLLVLRADEALYEAKKRGKNQVVDAGVLTEAKSVDDFSKENDLSRGRDIHNR</sequence>
<dbReference type="GO" id="GO:0052621">
    <property type="term" value="F:diguanylate cyclase activity"/>
    <property type="evidence" value="ECO:0007669"/>
    <property type="project" value="UniProtKB-EC"/>
</dbReference>
<comment type="caution">
    <text evidence="2">The sequence shown here is derived from an EMBL/GenBank/DDBJ whole genome shotgun (WGS) entry which is preliminary data.</text>
</comment>
<dbReference type="Gene3D" id="3.30.70.270">
    <property type="match status" value="1"/>
</dbReference>
<keyword evidence="2" id="KW-0808">Transferase</keyword>
<dbReference type="EMBL" id="JBHSPF010000059">
    <property type="protein sequence ID" value="MFC5629468.1"/>
    <property type="molecule type" value="Genomic_DNA"/>
</dbReference>
<dbReference type="PANTHER" id="PTHR45138:SF9">
    <property type="entry name" value="DIGUANYLATE CYCLASE DGCM-RELATED"/>
    <property type="match status" value="1"/>
</dbReference>
<dbReference type="Gene3D" id="3.30.450.40">
    <property type="match status" value="2"/>
</dbReference>
<dbReference type="SMART" id="SM00267">
    <property type="entry name" value="GGDEF"/>
    <property type="match status" value="1"/>
</dbReference>
<dbReference type="InterPro" id="IPR043128">
    <property type="entry name" value="Rev_trsase/Diguanyl_cyclase"/>
</dbReference>
<dbReference type="PROSITE" id="PS50887">
    <property type="entry name" value="GGDEF"/>
    <property type="match status" value="1"/>
</dbReference>
<dbReference type="Proteomes" id="UP001596143">
    <property type="component" value="Unassembled WGS sequence"/>
</dbReference>
<reference evidence="3" key="1">
    <citation type="journal article" date="2019" name="Int. J. Syst. Evol. Microbiol.">
        <title>The Global Catalogue of Microorganisms (GCM) 10K type strain sequencing project: providing services to taxonomists for standard genome sequencing and annotation.</title>
        <authorList>
            <consortium name="The Broad Institute Genomics Platform"/>
            <consortium name="The Broad Institute Genome Sequencing Center for Infectious Disease"/>
            <person name="Wu L."/>
            <person name="Ma J."/>
        </authorList>
    </citation>
    <scope>NUCLEOTIDE SEQUENCE [LARGE SCALE GENOMIC DNA]</scope>
    <source>
        <strain evidence="3">CGMCC 1.15790</strain>
    </source>
</reference>
<feature type="domain" description="GGDEF" evidence="1">
    <location>
        <begin position="444"/>
        <end position="572"/>
    </location>
</feature>
<dbReference type="SUPFAM" id="SSF55073">
    <property type="entry name" value="Nucleotide cyclase"/>
    <property type="match status" value="1"/>
</dbReference>
<dbReference type="EC" id="2.7.7.65" evidence="2"/>
<dbReference type="InterPro" id="IPR029787">
    <property type="entry name" value="Nucleotide_cyclase"/>
</dbReference>
<organism evidence="2 3">
    <name type="scientific">Aliibacillus thermotolerans</name>
    <dbReference type="NCBI Taxonomy" id="1834418"/>
    <lineage>
        <taxon>Bacteria</taxon>
        <taxon>Bacillati</taxon>
        <taxon>Bacillota</taxon>
        <taxon>Bacilli</taxon>
        <taxon>Bacillales</taxon>
        <taxon>Bacillaceae</taxon>
        <taxon>Aliibacillus</taxon>
    </lineage>
</organism>
<gene>
    <name evidence="2" type="ORF">ACFPTR_11455</name>
</gene>
<dbReference type="SUPFAM" id="SSF55781">
    <property type="entry name" value="GAF domain-like"/>
    <property type="match status" value="2"/>
</dbReference>
<dbReference type="InterPro" id="IPR050469">
    <property type="entry name" value="Diguanylate_Cyclase"/>
</dbReference>
<dbReference type="InterPro" id="IPR029016">
    <property type="entry name" value="GAF-like_dom_sf"/>
</dbReference>
<dbReference type="InterPro" id="IPR000160">
    <property type="entry name" value="GGDEF_dom"/>
</dbReference>
<dbReference type="Pfam" id="PF00990">
    <property type="entry name" value="GGDEF"/>
    <property type="match status" value="1"/>
</dbReference>
<accession>A0ABW0U929</accession>
<protein>
    <submittedName>
        <fullName evidence="2">Diguanylate cyclase domain-containing protein</fullName>
        <ecNumber evidence="2">2.7.7.65</ecNumber>
    </submittedName>
</protein>